<accession>A0A8T0Y1R4</accession>
<dbReference type="AlphaFoldDB" id="A0A8T0Y1R4"/>
<comment type="caution">
    <text evidence="2">The sequence shown here is derived from an EMBL/GenBank/DDBJ whole genome shotgun (WGS) entry which is preliminary data.</text>
</comment>
<feature type="compositionally biased region" description="Basic residues" evidence="1">
    <location>
        <begin position="115"/>
        <end position="130"/>
    </location>
</feature>
<feature type="region of interest" description="Disordered" evidence="1">
    <location>
        <begin position="83"/>
        <end position="147"/>
    </location>
</feature>
<evidence type="ECO:0000313" key="2">
    <source>
        <dbReference type="EMBL" id="KAG2661339.1"/>
    </source>
</evidence>
<feature type="compositionally biased region" description="Polar residues" evidence="1">
    <location>
        <begin position="1"/>
        <end position="11"/>
    </location>
</feature>
<evidence type="ECO:0000256" key="1">
    <source>
        <dbReference type="SAM" id="MobiDB-lite"/>
    </source>
</evidence>
<evidence type="ECO:0000313" key="3">
    <source>
        <dbReference type="Proteomes" id="UP000823388"/>
    </source>
</evidence>
<feature type="compositionally biased region" description="Pro residues" evidence="1">
    <location>
        <begin position="94"/>
        <end position="110"/>
    </location>
</feature>
<proteinExistence type="predicted"/>
<organism evidence="2 3">
    <name type="scientific">Panicum virgatum</name>
    <name type="common">Blackwell switchgrass</name>
    <dbReference type="NCBI Taxonomy" id="38727"/>
    <lineage>
        <taxon>Eukaryota</taxon>
        <taxon>Viridiplantae</taxon>
        <taxon>Streptophyta</taxon>
        <taxon>Embryophyta</taxon>
        <taxon>Tracheophyta</taxon>
        <taxon>Spermatophyta</taxon>
        <taxon>Magnoliopsida</taxon>
        <taxon>Liliopsida</taxon>
        <taxon>Poales</taxon>
        <taxon>Poaceae</taxon>
        <taxon>PACMAD clade</taxon>
        <taxon>Panicoideae</taxon>
        <taxon>Panicodae</taxon>
        <taxon>Paniceae</taxon>
        <taxon>Panicinae</taxon>
        <taxon>Panicum</taxon>
        <taxon>Panicum sect. Hiantes</taxon>
    </lineage>
</organism>
<reference evidence="2" key="1">
    <citation type="submission" date="2020-05" db="EMBL/GenBank/DDBJ databases">
        <title>WGS assembly of Panicum virgatum.</title>
        <authorList>
            <person name="Lovell J.T."/>
            <person name="Jenkins J."/>
            <person name="Shu S."/>
            <person name="Juenger T.E."/>
            <person name="Schmutz J."/>
        </authorList>
    </citation>
    <scope>NUCLEOTIDE SEQUENCE</scope>
    <source>
        <strain evidence="2">AP13</strain>
    </source>
</reference>
<gene>
    <name evidence="2" type="ORF">PVAP13_1KG499900</name>
</gene>
<protein>
    <submittedName>
        <fullName evidence="2">Uncharacterized protein</fullName>
    </submittedName>
</protein>
<sequence>MLPPYYSNSVRPSPPSARDVSALRPSSGARSVVPSTAQCPTVPRSRGHASLPSTSPRHASRQFHLAAALTLPPPALSLAHALHASAAAARPPEADSPPPPRDTPPPPPPLLTNRRPIHQLRRATRRRRRPYSGQITEQLRSRPPPAGFRPNLALSAIGSGCCEVDKDPSKGWHLGFQDNGQECSTSAIMFCLSSLMLFHKSNKIKLCSVVPLHICNS</sequence>
<dbReference type="Proteomes" id="UP000823388">
    <property type="component" value="Chromosome 1K"/>
</dbReference>
<keyword evidence="3" id="KW-1185">Reference proteome</keyword>
<feature type="region of interest" description="Disordered" evidence="1">
    <location>
        <begin position="1"/>
        <end position="59"/>
    </location>
</feature>
<name>A0A8T0Y1R4_PANVG</name>
<dbReference type="EMBL" id="CM029037">
    <property type="protein sequence ID" value="KAG2661339.1"/>
    <property type="molecule type" value="Genomic_DNA"/>
</dbReference>